<evidence type="ECO:0000259" key="3">
    <source>
        <dbReference type="PROSITE" id="PS50887"/>
    </source>
</evidence>
<dbReference type="Pfam" id="PF00990">
    <property type="entry name" value="GGDEF"/>
    <property type="match status" value="1"/>
</dbReference>
<reference evidence="4 5" key="1">
    <citation type="submission" date="2020-10" db="EMBL/GenBank/DDBJ databases">
        <title>Connecting structure to function with the recovery of over 1000 high-quality activated sludge metagenome-assembled genomes encoding full-length rRNA genes using long-read sequencing.</title>
        <authorList>
            <person name="Singleton C.M."/>
            <person name="Petriglieri F."/>
            <person name="Kristensen J.M."/>
            <person name="Kirkegaard R.H."/>
            <person name="Michaelsen T.Y."/>
            <person name="Andersen M.H."/>
            <person name="Karst S.M."/>
            <person name="Dueholm M.S."/>
            <person name="Nielsen P.H."/>
            <person name="Albertsen M."/>
        </authorList>
    </citation>
    <scope>NUCLEOTIDE SEQUENCE [LARGE SCALE GENOMIC DNA]</scope>
    <source>
        <strain evidence="4">Fred_18-Q3-R57-64_BAT3C.720</strain>
    </source>
</reference>
<dbReference type="PANTHER" id="PTHR45138:SF9">
    <property type="entry name" value="DIGUANYLATE CYCLASE DGCM-RELATED"/>
    <property type="match status" value="1"/>
</dbReference>
<dbReference type="EC" id="2.7.7.65" evidence="1"/>
<dbReference type="Proteomes" id="UP000706151">
    <property type="component" value="Unassembled WGS sequence"/>
</dbReference>
<dbReference type="Gene3D" id="3.30.70.270">
    <property type="match status" value="1"/>
</dbReference>
<comment type="catalytic activity">
    <reaction evidence="2">
        <text>2 GTP = 3',3'-c-di-GMP + 2 diphosphate</text>
        <dbReference type="Rhea" id="RHEA:24898"/>
        <dbReference type="ChEBI" id="CHEBI:33019"/>
        <dbReference type="ChEBI" id="CHEBI:37565"/>
        <dbReference type="ChEBI" id="CHEBI:58805"/>
        <dbReference type="EC" id="2.7.7.65"/>
    </reaction>
</comment>
<evidence type="ECO:0000256" key="1">
    <source>
        <dbReference type="ARBA" id="ARBA00012528"/>
    </source>
</evidence>
<dbReference type="InterPro" id="IPR015943">
    <property type="entry name" value="WD40/YVTN_repeat-like_dom_sf"/>
</dbReference>
<dbReference type="InterPro" id="IPR043128">
    <property type="entry name" value="Rev_trsase/Diguanyl_cyclase"/>
</dbReference>
<accession>A0A935W343</accession>
<evidence type="ECO:0000256" key="2">
    <source>
        <dbReference type="ARBA" id="ARBA00034247"/>
    </source>
</evidence>
<comment type="caution">
    <text evidence="4">The sequence shown here is derived from an EMBL/GenBank/DDBJ whole genome shotgun (WGS) entry which is preliminary data.</text>
</comment>
<protein>
    <recommendedName>
        <fullName evidence="1">diguanylate cyclase</fullName>
        <ecNumber evidence="1">2.7.7.65</ecNumber>
    </recommendedName>
</protein>
<dbReference type="InterPro" id="IPR000160">
    <property type="entry name" value="GGDEF_dom"/>
</dbReference>
<dbReference type="InterPro" id="IPR050469">
    <property type="entry name" value="Diguanylate_Cyclase"/>
</dbReference>
<feature type="domain" description="GGDEF" evidence="3">
    <location>
        <begin position="224"/>
        <end position="363"/>
    </location>
</feature>
<sequence>MDGELRVTGTVRPQGSGKAKTAALALQPAPRTRIEAMTQAGDGTIWLGADSALYQFGRSHRQLRTLQHAGGLTRRLLASADGSLWVGTQDGVFRVQPGTAEVVRLSQPGGQPLRADINALAEAPDGSVWVGSGKGLFRIAASESKLQPVTTEMGAGLGNPSVIGLLFDRQHTLWVDTAVTGLHRLRRWDGQRASFERISERHGIVNRPFGGNLLKYGANLRDDAGLVFFLFDIDFFKQVNDQHGHAAGDAVLKQVSARLARVFRDTDYLVRWGGEEFLVVARATPHAHAAELAERARAAVADQPFDLDDGGCLSRTCSIGFCCFPLSTVHADALGWDAVVNIADAALYAVKSAGRDGWLGVLGARSESAAALLTWSRRPLAEWARSGDLNVVCSPGHGGLAAVQCEMD</sequence>
<organism evidence="4 5">
    <name type="scientific">Candidatus Accumulibacter affinis</name>
    <dbReference type="NCBI Taxonomy" id="2954384"/>
    <lineage>
        <taxon>Bacteria</taxon>
        <taxon>Pseudomonadati</taxon>
        <taxon>Pseudomonadota</taxon>
        <taxon>Betaproteobacteria</taxon>
        <taxon>Candidatus Accumulibacter</taxon>
    </lineage>
</organism>
<gene>
    <name evidence="4" type="ORF">IPK02_08430</name>
</gene>
<dbReference type="Gene3D" id="2.130.10.10">
    <property type="entry name" value="YVTN repeat-like/Quinoprotein amine dehydrogenase"/>
    <property type="match status" value="1"/>
</dbReference>
<dbReference type="PROSITE" id="PS50887">
    <property type="entry name" value="GGDEF"/>
    <property type="match status" value="1"/>
</dbReference>
<name>A0A935W343_9PROT</name>
<dbReference type="AlphaFoldDB" id="A0A935W343"/>
<dbReference type="SUPFAM" id="SSF55073">
    <property type="entry name" value="Nucleotide cyclase"/>
    <property type="match status" value="1"/>
</dbReference>
<dbReference type="NCBIfam" id="TIGR00254">
    <property type="entry name" value="GGDEF"/>
    <property type="match status" value="1"/>
</dbReference>
<dbReference type="EMBL" id="JADJOT010000008">
    <property type="protein sequence ID" value="MBK7953966.1"/>
    <property type="molecule type" value="Genomic_DNA"/>
</dbReference>
<dbReference type="SUPFAM" id="SSF63829">
    <property type="entry name" value="Calcium-dependent phosphotriesterase"/>
    <property type="match status" value="1"/>
</dbReference>
<proteinExistence type="predicted"/>
<dbReference type="GO" id="GO:0052621">
    <property type="term" value="F:diguanylate cyclase activity"/>
    <property type="evidence" value="ECO:0007669"/>
    <property type="project" value="UniProtKB-EC"/>
</dbReference>
<dbReference type="SMART" id="SM00267">
    <property type="entry name" value="GGDEF"/>
    <property type="match status" value="1"/>
</dbReference>
<dbReference type="InterPro" id="IPR029787">
    <property type="entry name" value="Nucleotide_cyclase"/>
</dbReference>
<dbReference type="PANTHER" id="PTHR45138">
    <property type="entry name" value="REGULATORY COMPONENTS OF SENSORY TRANSDUCTION SYSTEM"/>
    <property type="match status" value="1"/>
</dbReference>
<dbReference type="CDD" id="cd01949">
    <property type="entry name" value="GGDEF"/>
    <property type="match status" value="1"/>
</dbReference>
<evidence type="ECO:0000313" key="5">
    <source>
        <dbReference type="Proteomes" id="UP000706151"/>
    </source>
</evidence>
<evidence type="ECO:0000313" key="4">
    <source>
        <dbReference type="EMBL" id="MBK7953966.1"/>
    </source>
</evidence>